<dbReference type="STRING" id="45074.Lsan_3889"/>
<dbReference type="Proteomes" id="UP000054703">
    <property type="component" value="Unassembled WGS sequence"/>
</dbReference>
<dbReference type="RefSeq" id="WP_058515773.1">
    <property type="nucleotide sequence ID" value="NZ_CAAAIH010000001.1"/>
</dbReference>
<evidence type="ECO:0000313" key="1">
    <source>
        <dbReference type="EMBL" id="KTD53479.1"/>
    </source>
</evidence>
<keyword evidence="2" id="KW-1185">Reference proteome</keyword>
<dbReference type="PATRIC" id="fig|45074.5.peg.4174"/>
<proteinExistence type="predicted"/>
<comment type="caution">
    <text evidence="1">The sequence shown here is derived from an EMBL/GenBank/DDBJ whole genome shotgun (WGS) entry which is preliminary data.</text>
</comment>
<organism evidence="1 2">
    <name type="scientific">Legionella santicrucis</name>
    <dbReference type="NCBI Taxonomy" id="45074"/>
    <lineage>
        <taxon>Bacteria</taxon>
        <taxon>Pseudomonadati</taxon>
        <taxon>Pseudomonadota</taxon>
        <taxon>Gammaproteobacteria</taxon>
        <taxon>Legionellales</taxon>
        <taxon>Legionellaceae</taxon>
        <taxon>Legionella</taxon>
    </lineage>
</organism>
<dbReference type="EMBL" id="LNYU01000091">
    <property type="protein sequence ID" value="KTD53479.1"/>
    <property type="molecule type" value="Genomic_DNA"/>
</dbReference>
<dbReference type="AlphaFoldDB" id="A0A0W0Y965"/>
<evidence type="ECO:0000313" key="2">
    <source>
        <dbReference type="Proteomes" id="UP000054703"/>
    </source>
</evidence>
<name>A0A0W0Y965_9GAMM</name>
<reference evidence="1 2" key="1">
    <citation type="submission" date="2015-11" db="EMBL/GenBank/DDBJ databases">
        <title>Genomic analysis of 38 Legionella species identifies large and diverse effector repertoires.</title>
        <authorList>
            <person name="Burstein D."/>
            <person name="Amaro F."/>
            <person name="Zusman T."/>
            <person name="Lifshitz Z."/>
            <person name="Cohen O."/>
            <person name="Gilbert J.A."/>
            <person name="Pupko T."/>
            <person name="Shuman H.A."/>
            <person name="Segal G."/>
        </authorList>
    </citation>
    <scope>NUCLEOTIDE SEQUENCE [LARGE SCALE GENOMIC DNA]</scope>
    <source>
        <strain evidence="1 2">SC-63-C7</strain>
    </source>
</reference>
<sequence length="194" mass="21978">MKTKFLFICYSVLIISLTVLLGKLFIQERSITAQLQEVRTYLDKIHHEATKPTEKVDLTAINQDIRTLAALVKGLKPQDENAINQLLLENRTSLDDKLDSIQKVIKSLDDKQHPVKYLPLTALPFTLVSIDSIQQISVVTVTYDYKYIPLEKGDTLAGWTVTHLDFSKQQAEFINDKEEHVQVALAQAQGEQDA</sequence>
<accession>A0A0W0Y965</accession>
<dbReference type="OrthoDB" id="5652867at2"/>
<gene>
    <name evidence="1" type="ORF">Lsan_3889</name>
</gene>
<protein>
    <submittedName>
        <fullName evidence="1">Uncharacterized protein</fullName>
    </submittedName>
</protein>